<proteinExistence type="predicted"/>
<evidence type="ECO:0000313" key="6">
    <source>
        <dbReference type="EMBL" id="QGU07046.1"/>
    </source>
</evidence>
<keyword evidence="7" id="KW-1185">Reference proteome</keyword>
<sequence length="271" mass="29026">MVQVPAVRNALRILNLLSSVGVPLSASRITAELGIPRSSVYHLLTEMEEAGYVMPLPEEKTYGLGIAAYSLANVYATQQPLVNLGAKYVRNTAEVVAGCGQIARLVGPEVLYLYDYRSPGAPVSSLAAGARLSAARTASGRAIISALPETEARSVYTIGESAGLSWRDFQTECQKIREAGFAEEIDESVRGFRSLSVPVLDHLQRPAVALTVTFLTSRDIGEKEKEMVVTCLQRGATELSQRIFGLGAKQGSSFMGRVLNGAGPLRGKLNP</sequence>
<dbReference type="RefSeq" id="WP_156230583.1">
    <property type="nucleotide sequence ID" value="NZ_CP046455.1"/>
</dbReference>
<dbReference type="Gene3D" id="3.30.450.40">
    <property type="match status" value="1"/>
</dbReference>
<keyword evidence="3" id="KW-0804">Transcription</keyword>
<dbReference type="InterPro" id="IPR036388">
    <property type="entry name" value="WH-like_DNA-bd_sf"/>
</dbReference>
<dbReference type="Pfam" id="PF09339">
    <property type="entry name" value="HTH_IclR"/>
    <property type="match status" value="1"/>
</dbReference>
<dbReference type="InterPro" id="IPR050707">
    <property type="entry name" value="HTH_MetabolicPath_Reg"/>
</dbReference>
<evidence type="ECO:0000256" key="1">
    <source>
        <dbReference type="ARBA" id="ARBA00023015"/>
    </source>
</evidence>
<evidence type="ECO:0000259" key="5">
    <source>
        <dbReference type="PROSITE" id="PS51078"/>
    </source>
</evidence>
<dbReference type="SUPFAM" id="SSF55781">
    <property type="entry name" value="GAF domain-like"/>
    <property type="match status" value="1"/>
</dbReference>
<organism evidence="6 7">
    <name type="scientific">Corynebacterium occultum</name>
    <dbReference type="NCBI Taxonomy" id="2675219"/>
    <lineage>
        <taxon>Bacteria</taxon>
        <taxon>Bacillati</taxon>
        <taxon>Actinomycetota</taxon>
        <taxon>Actinomycetes</taxon>
        <taxon>Mycobacteriales</taxon>
        <taxon>Corynebacteriaceae</taxon>
        <taxon>Corynebacterium</taxon>
    </lineage>
</organism>
<dbReference type="Gene3D" id="1.10.10.10">
    <property type="entry name" value="Winged helix-like DNA-binding domain superfamily/Winged helix DNA-binding domain"/>
    <property type="match status" value="1"/>
</dbReference>
<gene>
    <name evidence="6" type="primary">pcaR1</name>
    <name evidence="6" type="ORF">COCCU_05500</name>
</gene>
<dbReference type="EMBL" id="CP046455">
    <property type="protein sequence ID" value="QGU07046.1"/>
    <property type="molecule type" value="Genomic_DNA"/>
</dbReference>
<dbReference type="CDD" id="cd00090">
    <property type="entry name" value="HTH_ARSR"/>
    <property type="match status" value="1"/>
</dbReference>
<dbReference type="GO" id="GO:0003700">
    <property type="term" value="F:DNA-binding transcription factor activity"/>
    <property type="evidence" value="ECO:0007669"/>
    <property type="project" value="TreeGrafter"/>
</dbReference>
<dbReference type="InterPro" id="IPR029016">
    <property type="entry name" value="GAF-like_dom_sf"/>
</dbReference>
<accession>A0A6B8W827</accession>
<dbReference type="InterPro" id="IPR014757">
    <property type="entry name" value="Tscrpt_reg_IclR_C"/>
</dbReference>
<keyword evidence="1" id="KW-0805">Transcription regulation</keyword>
<dbReference type="KEGG" id="cok:COCCU_05500"/>
<dbReference type="PROSITE" id="PS51077">
    <property type="entry name" value="HTH_ICLR"/>
    <property type="match status" value="1"/>
</dbReference>
<dbReference type="InterPro" id="IPR036390">
    <property type="entry name" value="WH_DNA-bd_sf"/>
</dbReference>
<dbReference type="SMART" id="SM00346">
    <property type="entry name" value="HTH_ICLR"/>
    <property type="match status" value="1"/>
</dbReference>
<dbReference type="InterPro" id="IPR011991">
    <property type="entry name" value="ArsR-like_HTH"/>
</dbReference>
<protein>
    <submittedName>
        <fullName evidence="6">Pca regulon regulatory protein</fullName>
    </submittedName>
</protein>
<evidence type="ECO:0000256" key="3">
    <source>
        <dbReference type="ARBA" id="ARBA00023163"/>
    </source>
</evidence>
<dbReference type="PROSITE" id="PS51078">
    <property type="entry name" value="ICLR_ED"/>
    <property type="match status" value="1"/>
</dbReference>
<feature type="domain" description="IclR-ED" evidence="5">
    <location>
        <begin position="67"/>
        <end position="245"/>
    </location>
</feature>
<dbReference type="Proteomes" id="UP000424462">
    <property type="component" value="Chromosome"/>
</dbReference>
<evidence type="ECO:0000259" key="4">
    <source>
        <dbReference type="PROSITE" id="PS51077"/>
    </source>
</evidence>
<reference evidence="6 7" key="1">
    <citation type="submission" date="2019-11" db="EMBL/GenBank/DDBJ databases">
        <title>Complete genome sequence of Corynebacterium kalinowskii 1959, a novel Corynebacterium species isolated from soil of a small paddock in Vilsendorf, Germany.</title>
        <authorList>
            <person name="Schaffert L."/>
            <person name="Ruwe M."/>
            <person name="Milse J."/>
            <person name="Hanuschka K."/>
            <person name="Ortseifen V."/>
            <person name="Droste J."/>
            <person name="Brandt D."/>
            <person name="Schlueter L."/>
            <person name="Kutter Y."/>
            <person name="Vinke S."/>
            <person name="Viehoefer P."/>
            <person name="Jacob L."/>
            <person name="Luebke N.-C."/>
            <person name="Schulte-Berndt E."/>
            <person name="Hain C."/>
            <person name="Linder M."/>
            <person name="Schmidt P."/>
            <person name="Wollenschlaeger L."/>
            <person name="Luttermann T."/>
            <person name="Thieme E."/>
            <person name="Hassa J."/>
            <person name="Haak M."/>
            <person name="Wittchen M."/>
            <person name="Mentz A."/>
            <person name="Persicke M."/>
            <person name="Busche T."/>
            <person name="Ruckert C."/>
        </authorList>
    </citation>
    <scope>NUCLEOTIDE SEQUENCE [LARGE SCALE GENOMIC DNA]</scope>
    <source>
        <strain evidence="6 7">2039</strain>
    </source>
</reference>
<keyword evidence="2" id="KW-0238">DNA-binding</keyword>
<dbReference type="PANTHER" id="PTHR30136:SF35">
    <property type="entry name" value="HTH-TYPE TRANSCRIPTIONAL REGULATOR RV1719"/>
    <property type="match status" value="1"/>
</dbReference>
<evidence type="ECO:0000256" key="2">
    <source>
        <dbReference type="ARBA" id="ARBA00023125"/>
    </source>
</evidence>
<dbReference type="PANTHER" id="PTHR30136">
    <property type="entry name" value="HELIX-TURN-HELIX TRANSCRIPTIONAL REGULATOR, ICLR FAMILY"/>
    <property type="match status" value="1"/>
</dbReference>
<evidence type="ECO:0000313" key="7">
    <source>
        <dbReference type="Proteomes" id="UP000424462"/>
    </source>
</evidence>
<dbReference type="Pfam" id="PF01614">
    <property type="entry name" value="IclR_C"/>
    <property type="match status" value="1"/>
</dbReference>
<dbReference type="AlphaFoldDB" id="A0A6B8W827"/>
<dbReference type="GO" id="GO:0045892">
    <property type="term" value="P:negative regulation of DNA-templated transcription"/>
    <property type="evidence" value="ECO:0007669"/>
    <property type="project" value="TreeGrafter"/>
</dbReference>
<dbReference type="SUPFAM" id="SSF46785">
    <property type="entry name" value="Winged helix' DNA-binding domain"/>
    <property type="match status" value="1"/>
</dbReference>
<dbReference type="InterPro" id="IPR005471">
    <property type="entry name" value="Tscrpt_reg_IclR_N"/>
</dbReference>
<name>A0A6B8W827_9CORY</name>
<dbReference type="GO" id="GO:0003677">
    <property type="term" value="F:DNA binding"/>
    <property type="evidence" value="ECO:0007669"/>
    <property type="project" value="UniProtKB-KW"/>
</dbReference>
<feature type="domain" description="HTH iclR-type" evidence="4">
    <location>
        <begin position="4"/>
        <end position="66"/>
    </location>
</feature>